<gene>
    <name evidence="6" type="ORF">DES41_110238</name>
</gene>
<dbReference type="RefSeq" id="WP_114471371.1">
    <property type="nucleotide sequence ID" value="NZ_QPJK01000010.1"/>
</dbReference>
<evidence type="ECO:0000256" key="4">
    <source>
        <dbReference type="SAM" id="Phobius"/>
    </source>
</evidence>
<dbReference type="PANTHER" id="PTHR35603">
    <property type="match status" value="1"/>
</dbReference>
<name>A0A368XFY4_9BURK</name>
<organism evidence="6 7">
    <name type="scientific">Pseudorhodoferax soli</name>
    <dbReference type="NCBI Taxonomy" id="545864"/>
    <lineage>
        <taxon>Bacteria</taxon>
        <taxon>Pseudomonadati</taxon>
        <taxon>Pseudomonadota</taxon>
        <taxon>Betaproteobacteria</taxon>
        <taxon>Burkholderiales</taxon>
        <taxon>Comamonadaceae</taxon>
    </lineage>
</organism>
<keyword evidence="6" id="KW-0449">Lipoprotein</keyword>
<sequence>MQEHQTSPSIPARSGNKTLWIAVGALAVAVAGLGGTLLGTQLPRGAAEPPASHASGLMPFDGAPTAAAKPATHSAPTAPAPAPRVAPAVVRAPAAAPAAAPVARCESCGTVVAVSAVQRAGQGSGVGAVAGGVVGGLLGNQVGGGSGRAVATVIGAVGGGFAGNEVEKRVRQNTAYAVRVRMDDGSVRTVEQAEAVPVGSPVLVQNGTARARGNTAAWNGS</sequence>
<dbReference type="OrthoDB" id="5298735at2"/>
<keyword evidence="2 4" id="KW-0472">Membrane</keyword>
<comment type="caution">
    <text evidence="6">The sequence shown here is derived from an EMBL/GenBank/DDBJ whole genome shotgun (WGS) entry which is preliminary data.</text>
</comment>
<dbReference type="Pfam" id="PF05433">
    <property type="entry name" value="Rick_17kDa_Anti"/>
    <property type="match status" value="1"/>
</dbReference>
<dbReference type="PANTHER" id="PTHR35603:SF2">
    <property type="entry name" value="OUTER MEMBRANE LIPOPROTEIN"/>
    <property type="match status" value="1"/>
</dbReference>
<evidence type="ECO:0000259" key="5">
    <source>
        <dbReference type="Pfam" id="PF05433"/>
    </source>
</evidence>
<evidence type="ECO:0000313" key="6">
    <source>
        <dbReference type="EMBL" id="RCW66873.1"/>
    </source>
</evidence>
<evidence type="ECO:0000313" key="7">
    <source>
        <dbReference type="Proteomes" id="UP000252884"/>
    </source>
</evidence>
<feature type="compositionally biased region" description="Low complexity" evidence="3">
    <location>
        <begin position="63"/>
        <end position="77"/>
    </location>
</feature>
<reference evidence="6 7" key="1">
    <citation type="submission" date="2018-07" db="EMBL/GenBank/DDBJ databases">
        <title>Genomic Encyclopedia of Type Strains, Phase IV (KMG-IV): sequencing the most valuable type-strain genomes for metagenomic binning, comparative biology and taxonomic classification.</title>
        <authorList>
            <person name="Goeker M."/>
        </authorList>
    </citation>
    <scope>NUCLEOTIDE SEQUENCE [LARGE SCALE GENOMIC DNA]</scope>
    <source>
        <strain evidence="6 7">DSM 21634</strain>
    </source>
</reference>
<comment type="subcellular location">
    <subcellularLocation>
        <location evidence="1">Membrane</location>
    </subcellularLocation>
</comment>
<feature type="transmembrane region" description="Helical" evidence="4">
    <location>
        <begin position="20"/>
        <end position="39"/>
    </location>
</feature>
<dbReference type="EMBL" id="QPJK01000010">
    <property type="protein sequence ID" value="RCW66873.1"/>
    <property type="molecule type" value="Genomic_DNA"/>
</dbReference>
<accession>A0A368XFY4</accession>
<dbReference type="InterPro" id="IPR051407">
    <property type="entry name" value="Bact_OM_lipoprot/Surf_antigen"/>
</dbReference>
<keyword evidence="7" id="KW-1185">Reference proteome</keyword>
<dbReference type="GO" id="GO:0019867">
    <property type="term" value="C:outer membrane"/>
    <property type="evidence" value="ECO:0007669"/>
    <property type="project" value="InterPro"/>
</dbReference>
<evidence type="ECO:0000256" key="2">
    <source>
        <dbReference type="ARBA" id="ARBA00023136"/>
    </source>
</evidence>
<keyword evidence="4" id="KW-0812">Transmembrane</keyword>
<feature type="domain" description="Glycine zipper 2TM" evidence="5">
    <location>
        <begin position="127"/>
        <end position="167"/>
    </location>
</feature>
<dbReference type="AlphaFoldDB" id="A0A368XFY4"/>
<proteinExistence type="predicted"/>
<dbReference type="InterPro" id="IPR008816">
    <property type="entry name" value="Gly_zipper_2TM_dom"/>
</dbReference>
<evidence type="ECO:0000256" key="3">
    <source>
        <dbReference type="SAM" id="MobiDB-lite"/>
    </source>
</evidence>
<keyword evidence="4" id="KW-1133">Transmembrane helix</keyword>
<feature type="region of interest" description="Disordered" evidence="3">
    <location>
        <begin position="44"/>
        <end position="82"/>
    </location>
</feature>
<protein>
    <submittedName>
        <fullName evidence="6">Outer membrane lipoprotein SlyB</fullName>
    </submittedName>
</protein>
<evidence type="ECO:0000256" key="1">
    <source>
        <dbReference type="ARBA" id="ARBA00004370"/>
    </source>
</evidence>
<dbReference type="Proteomes" id="UP000252884">
    <property type="component" value="Unassembled WGS sequence"/>
</dbReference>